<dbReference type="AlphaFoldDB" id="A0A9D1LLP5"/>
<keyword evidence="6" id="KW-0653">Protein transport</keyword>
<evidence type="ECO:0000256" key="2">
    <source>
        <dbReference type="ARBA" id="ARBA00022448"/>
    </source>
</evidence>
<comment type="similarity">
    <text evidence="9">Belongs to the binding-protein-dependent transport system permease family. OppBC subfamily.</text>
</comment>
<gene>
    <name evidence="12" type="ORF">IAB67_05580</name>
</gene>
<reference evidence="12" key="1">
    <citation type="submission" date="2020-10" db="EMBL/GenBank/DDBJ databases">
        <authorList>
            <person name="Gilroy R."/>
        </authorList>
    </citation>
    <scope>NUCLEOTIDE SEQUENCE</scope>
    <source>
        <strain evidence="12">CHK191-8634</strain>
    </source>
</reference>
<evidence type="ECO:0000256" key="9">
    <source>
        <dbReference type="ARBA" id="ARBA00024202"/>
    </source>
</evidence>
<keyword evidence="4 10" id="KW-0812">Transmembrane</keyword>
<evidence type="ECO:0000256" key="7">
    <source>
        <dbReference type="ARBA" id="ARBA00022989"/>
    </source>
</evidence>
<comment type="caution">
    <text evidence="12">The sequence shown here is derived from an EMBL/GenBank/DDBJ whole genome shotgun (WGS) entry which is preliminary data.</text>
</comment>
<dbReference type="CDD" id="cd06261">
    <property type="entry name" value="TM_PBP2"/>
    <property type="match status" value="1"/>
</dbReference>
<dbReference type="Pfam" id="PF00528">
    <property type="entry name" value="BPD_transp_1"/>
    <property type="match status" value="1"/>
</dbReference>
<evidence type="ECO:0000256" key="8">
    <source>
        <dbReference type="ARBA" id="ARBA00023136"/>
    </source>
</evidence>
<keyword evidence="2 10" id="KW-0813">Transport</keyword>
<feature type="transmembrane region" description="Helical" evidence="10">
    <location>
        <begin position="221"/>
        <end position="251"/>
    </location>
</feature>
<evidence type="ECO:0000256" key="4">
    <source>
        <dbReference type="ARBA" id="ARBA00022692"/>
    </source>
</evidence>
<feature type="transmembrane region" description="Helical" evidence="10">
    <location>
        <begin position="142"/>
        <end position="161"/>
    </location>
</feature>
<keyword evidence="3" id="KW-1003">Cell membrane</keyword>
<evidence type="ECO:0000256" key="10">
    <source>
        <dbReference type="RuleBase" id="RU363032"/>
    </source>
</evidence>
<dbReference type="PANTHER" id="PTHR43386:SF24">
    <property type="entry name" value="OLIGOPEPTIDE TRANSPORT SYSTEM PERMEASE PROTEIN AMID"/>
    <property type="match status" value="1"/>
</dbReference>
<evidence type="ECO:0000256" key="3">
    <source>
        <dbReference type="ARBA" id="ARBA00022475"/>
    </source>
</evidence>
<feature type="transmembrane region" description="Helical" evidence="10">
    <location>
        <begin position="271"/>
        <end position="293"/>
    </location>
</feature>
<keyword evidence="5" id="KW-0571">Peptide transport</keyword>
<dbReference type="GO" id="GO:0015833">
    <property type="term" value="P:peptide transport"/>
    <property type="evidence" value="ECO:0007669"/>
    <property type="project" value="UniProtKB-KW"/>
</dbReference>
<comment type="subcellular location">
    <subcellularLocation>
        <location evidence="1 10">Cell membrane</location>
        <topology evidence="1 10">Multi-pass membrane protein</topology>
    </subcellularLocation>
</comment>
<dbReference type="Gene3D" id="1.10.3720.10">
    <property type="entry name" value="MetI-like"/>
    <property type="match status" value="1"/>
</dbReference>
<dbReference type="InterPro" id="IPR035906">
    <property type="entry name" value="MetI-like_sf"/>
</dbReference>
<keyword evidence="8 10" id="KW-0472">Membrane</keyword>
<dbReference type="GO" id="GO:0015031">
    <property type="term" value="P:protein transport"/>
    <property type="evidence" value="ECO:0007669"/>
    <property type="project" value="UniProtKB-KW"/>
</dbReference>
<dbReference type="Pfam" id="PF12911">
    <property type="entry name" value="OppC_N"/>
    <property type="match status" value="1"/>
</dbReference>
<sequence>MNRFLPDDFEALPADSFDKEQIVRPPTTYLKDVWRNFKKRKTALVSLIILAVIVLMVIFGPMMTKYNYYSNDYGAVNQPPGGEHLFGTDTLGRDMWARVWVGGRVSLIIAILATIIPYAIGMVVGGISGYFGGKVDLVIMRLVDIMLGIPSMIYNILLMIVLGSGNILTLVIAFTITGWLSAARTTRGLVLQLKTREFVMASETLGASPGRIILRHLIPNTLGISVVGMTMTIPNIIFSEAFLSFIGLGVAPPNPSWGQLIKAASETFKNYPYQFTIPCACISITLLCFNLLGDGLRDALDPRLRT</sequence>
<feature type="transmembrane region" description="Helical" evidence="10">
    <location>
        <begin position="105"/>
        <end position="130"/>
    </location>
</feature>
<evidence type="ECO:0000313" key="13">
    <source>
        <dbReference type="Proteomes" id="UP000824073"/>
    </source>
</evidence>
<accession>A0A9D1LLP5</accession>
<reference evidence="12" key="2">
    <citation type="journal article" date="2021" name="PeerJ">
        <title>Extensive microbial diversity within the chicken gut microbiome revealed by metagenomics and culture.</title>
        <authorList>
            <person name="Gilroy R."/>
            <person name="Ravi A."/>
            <person name="Getino M."/>
            <person name="Pursley I."/>
            <person name="Horton D.L."/>
            <person name="Alikhan N.F."/>
            <person name="Baker D."/>
            <person name="Gharbi K."/>
            <person name="Hall N."/>
            <person name="Watson M."/>
            <person name="Adriaenssens E.M."/>
            <person name="Foster-Nyarko E."/>
            <person name="Jarju S."/>
            <person name="Secka A."/>
            <person name="Antonio M."/>
            <person name="Oren A."/>
            <person name="Chaudhuri R.R."/>
            <person name="La Ragione R."/>
            <person name="Hildebrand F."/>
            <person name="Pallen M.J."/>
        </authorList>
    </citation>
    <scope>NUCLEOTIDE SEQUENCE</scope>
    <source>
        <strain evidence="12">CHK191-8634</strain>
    </source>
</reference>
<name>A0A9D1LLP5_9CLOT</name>
<proteinExistence type="inferred from homology"/>
<evidence type="ECO:0000256" key="6">
    <source>
        <dbReference type="ARBA" id="ARBA00022927"/>
    </source>
</evidence>
<feature type="domain" description="ABC transmembrane type-1" evidence="11">
    <location>
        <begin position="103"/>
        <end position="293"/>
    </location>
</feature>
<dbReference type="PROSITE" id="PS50928">
    <property type="entry name" value="ABC_TM1"/>
    <property type="match status" value="1"/>
</dbReference>
<dbReference type="GO" id="GO:0005886">
    <property type="term" value="C:plasma membrane"/>
    <property type="evidence" value="ECO:0007669"/>
    <property type="project" value="UniProtKB-SubCell"/>
</dbReference>
<dbReference type="Proteomes" id="UP000824073">
    <property type="component" value="Unassembled WGS sequence"/>
</dbReference>
<dbReference type="PANTHER" id="PTHR43386">
    <property type="entry name" value="OLIGOPEPTIDE TRANSPORT SYSTEM PERMEASE PROTEIN APPC"/>
    <property type="match status" value="1"/>
</dbReference>
<dbReference type="GO" id="GO:0055085">
    <property type="term" value="P:transmembrane transport"/>
    <property type="evidence" value="ECO:0007669"/>
    <property type="project" value="InterPro"/>
</dbReference>
<keyword evidence="7 10" id="KW-1133">Transmembrane helix</keyword>
<evidence type="ECO:0000256" key="1">
    <source>
        <dbReference type="ARBA" id="ARBA00004651"/>
    </source>
</evidence>
<dbReference type="InterPro" id="IPR025966">
    <property type="entry name" value="OppC_N"/>
</dbReference>
<dbReference type="EMBL" id="DVMR01000046">
    <property type="protein sequence ID" value="HIU43752.1"/>
    <property type="molecule type" value="Genomic_DNA"/>
</dbReference>
<dbReference type="InterPro" id="IPR050366">
    <property type="entry name" value="BP-dependent_transpt_permease"/>
</dbReference>
<feature type="transmembrane region" description="Helical" evidence="10">
    <location>
        <begin position="167"/>
        <end position="186"/>
    </location>
</feature>
<dbReference type="InterPro" id="IPR000515">
    <property type="entry name" value="MetI-like"/>
</dbReference>
<protein>
    <submittedName>
        <fullName evidence="12">ABC transporter permease</fullName>
    </submittedName>
</protein>
<evidence type="ECO:0000313" key="12">
    <source>
        <dbReference type="EMBL" id="HIU43752.1"/>
    </source>
</evidence>
<organism evidence="12 13">
    <name type="scientific">Candidatus Ventrousia excrementavium</name>
    <dbReference type="NCBI Taxonomy" id="2840961"/>
    <lineage>
        <taxon>Bacteria</taxon>
        <taxon>Bacillati</taxon>
        <taxon>Bacillota</taxon>
        <taxon>Clostridia</taxon>
        <taxon>Eubacteriales</taxon>
        <taxon>Clostridiaceae</taxon>
        <taxon>Clostridiaceae incertae sedis</taxon>
        <taxon>Candidatus Ventrousia</taxon>
    </lineage>
</organism>
<feature type="transmembrane region" description="Helical" evidence="10">
    <location>
        <begin position="43"/>
        <end position="63"/>
    </location>
</feature>
<evidence type="ECO:0000259" key="11">
    <source>
        <dbReference type="PROSITE" id="PS50928"/>
    </source>
</evidence>
<dbReference type="SUPFAM" id="SSF161098">
    <property type="entry name" value="MetI-like"/>
    <property type="match status" value="1"/>
</dbReference>
<evidence type="ECO:0000256" key="5">
    <source>
        <dbReference type="ARBA" id="ARBA00022856"/>
    </source>
</evidence>